<dbReference type="AlphaFoldDB" id="A0A9P0QJE2"/>
<organism evidence="3 4">
    <name type="scientific">[Candida] railenensis</name>
    <dbReference type="NCBI Taxonomy" id="45579"/>
    <lineage>
        <taxon>Eukaryota</taxon>
        <taxon>Fungi</taxon>
        <taxon>Dikarya</taxon>
        <taxon>Ascomycota</taxon>
        <taxon>Saccharomycotina</taxon>
        <taxon>Pichiomycetes</taxon>
        <taxon>Debaryomycetaceae</taxon>
        <taxon>Kurtzmaniella</taxon>
    </lineage>
</organism>
<dbReference type="InterPro" id="IPR000719">
    <property type="entry name" value="Prot_kinase_dom"/>
</dbReference>
<gene>
    <name evidence="3" type="ORF">CLIB1423_01S05270</name>
</gene>
<evidence type="ECO:0000259" key="2">
    <source>
        <dbReference type="PROSITE" id="PS50011"/>
    </source>
</evidence>
<dbReference type="OrthoDB" id="79687at2759"/>
<dbReference type="GO" id="GO:0005524">
    <property type="term" value="F:ATP binding"/>
    <property type="evidence" value="ECO:0007669"/>
    <property type="project" value="InterPro"/>
</dbReference>
<protein>
    <submittedName>
        <fullName evidence="3">Protein kinase-like protein Scy1p</fullName>
    </submittedName>
</protein>
<keyword evidence="4" id="KW-1185">Reference proteome</keyword>
<dbReference type="PANTHER" id="PTHR12984:SF6">
    <property type="entry name" value="SCY1-LIKE PROTEIN 2"/>
    <property type="match status" value="1"/>
</dbReference>
<reference evidence="3" key="1">
    <citation type="submission" date="2022-03" db="EMBL/GenBank/DDBJ databases">
        <authorList>
            <person name="Legras J.-L."/>
            <person name="Devillers H."/>
            <person name="Grondin C."/>
        </authorList>
    </citation>
    <scope>NUCLEOTIDE SEQUENCE</scope>
    <source>
        <strain evidence="3">CLIB 1423</strain>
    </source>
</reference>
<dbReference type="EMBL" id="CAKXYY010000001">
    <property type="protein sequence ID" value="CAH2350223.1"/>
    <property type="molecule type" value="Genomic_DNA"/>
</dbReference>
<dbReference type="PROSITE" id="PS50011">
    <property type="entry name" value="PROTEIN_KINASE_DOM"/>
    <property type="match status" value="1"/>
</dbReference>
<dbReference type="Gene3D" id="1.10.510.10">
    <property type="entry name" value="Transferase(Phosphotransferase) domain 1"/>
    <property type="match status" value="1"/>
</dbReference>
<dbReference type="SUPFAM" id="SSF56112">
    <property type="entry name" value="Protein kinase-like (PK-like)"/>
    <property type="match status" value="1"/>
</dbReference>
<keyword evidence="3" id="KW-0418">Kinase</keyword>
<sequence length="898" mass="101833">MFKSIFNSGIRAVYTVSENPTFNSDPWSIYPAKKNSNGKLVSVFIFDKKKFEQRVQSLSSTSSKNPKVIISECYELIKFEISQSAKLKHPQILTIIEPLEETKSKFLFVSEPVQNNLKTVSLEKFDELTIQKGLLQISKSLQFLHNFCQIIHFNLQPSSIYINDQGDWKLFGFRFLQNLNELSSQERDNFYIMNNSSLIPFTNLNLNFTAPELLLDSSNKLSLFNDIWSLACLIFYVYNKGEYLVECFESDSINDFKSAFKKFENRFYQRRGLPDGNSIGREIPSKLTGLFLQMISRSPNDRITIDQFIDSDFFNGSIIKAMWFVDEFATKTIDEKLIFLKGLLEVQGEETVLNQFPPSFRNSKLLPLLINDVVLQELKLADKGDKGSSSTPNASTSNVANSPVDDTKSTSELLLSLALSIIFKIGNNLSSLTFQDKIYNILLKNNQSFWKKATGSSSSSSSPYKLIMNYSPKVRLSIIENISVLKTKLNDKQLVEFVKNIAEQILIVDQQPSNEQVRLQDLFLTELQPIIPLFDFPYIKNTLFQLVCQVFKTTTVLSTKITTIKTFESFVDQKIIDKLIVSEQLLPILNNLKSRDKLIIGHVLRLFSKLNNSEHIHLELDVIISSILPRCWQLAFGCNNCTALEFKEFVEIVKKVENDLIERKIKLLPTRVDNGNEIGKDSSDFTNLINTQKFNQGNQDQILSAPKDEVMIQPVKRTRSQGKETKPVNGNNNTPVMTPKPKSVPSQRKQLPKTPTISPAPLSFGATSKKSNVNNDALLRTLNSTYQTKNIEEDDDDFDDFQSTTPATAASDSSVIDWNVEMNKTKPMNQMKPIQITNSIGSPNLPYKNSGTTFSTNSYNNNNNTNMNNNTTFTATTNTNYPPGFNSDLVLKPMSKHT</sequence>
<dbReference type="InterPro" id="IPR011989">
    <property type="entry name" value="ARM-like"/>
</dbReference>
<dbReference type="InterPro" id="IPR051177">
    <property type="entry name" value="CIK-Related_Protein"/>
</dbReference>
<dbReference type="Proteomes" id="UP000837801">
    <property type="component" value="Unassembled WGS sequence"/>
</dbReference>
<dbReference type="InterPro" id="IPR011009">
    <property type="entry name" value="Kinase-like_dom_sf"/>
</dbReference>
<keyword evidence="3" id="KW-0808">Transferase</keyword>
<proteinExistence type="predicted"/>
<name>A0A9P0QJE2_9ASCO</name>
<accession>A0A9P0QJE2</accession>
<feature type="region of interest" description="Disordered" evidence="1">
    <location>
        <begin position="717"/>
        <end position="769"/>
    </location>
</feature>
<feature type="compositionally biased region" description="Polar residues" evidence="1">
    <location>
        <begin position="744"/>
        <end position="757"/>
    </location>
</feature>
<feature type="domain" description="Protein kinase" evidence="2">
    <location>
        <begin position="1"/>
        <end position="314"/>
    </location>
</feature>
<dbReference type="Gene3D" id="1.25.10.10">
    <property type="entry name" value="Leucine-rich Repeat Variant"/>
    <property type="match status" value="1"/>
</dbReference>
<dbReference type="Gene3D" id="3.30.200.20">
    <property type="entry name" value="Phosphorylase Kinase, domain 1"/>
    <property type="match status" value="1"/>
</dbReference>
<evidence type="ECO:0000313" key="4">
    <source>
        <dbReference type="Proteomes" id="UP000837801"/>
    </source>
</evidence>
<evidence type="ECO:0000313" key="3">
    <source>
        <dbReference type="EMBL" id="CAH2350223.1"/>
    </source>
</evidence>
<dbReference type="GO" id="GO:0004672">
    <property type="term" value="F:protein kinase activity"/>
    <property type="evidence" value="ECO:0007669"/>
    <property type="project" value="InterPro"/>
</dbReference>
<feature type="region of interest" description="Disordered" evidence="1">
    <location>
        <begin position="383"/>
        <end position="405"/>
    </location>
</feature>
<comment type="caution">
    <text evidence="3">The sequence shown here is derived from an EMBL/GenBank/DDBJ whole genome shotgun (WGS) entry which is preliminary data.</text>
</comment>
<dbReference type="Pfam" id="PF00069">
    <property type="entry name" value="Pkinase"/>
    <property type="match status" value="1"/>
</dbReference>
<feature type="compositionally biased region" description="Polar residues" evidence="1">
    <location>
        <begin position="387"/>
        <end position="401"/>
    </location>
</feature>
<evidence type="ECO:0000256" key="1">
    <source>
        <dbReference type="SAM" id="MobiDB-lite"/>
    </source>
</evidence>
<dbReference type="PANTHER" id="PTHR12984">
    <property type="entry name" value="SCY1-RELATED S/T PROTEIN KINASE-LIKE"/>
    <property type="match status" value="1"/>
</dbReference>
<dbReference type="SMART" id="SM00220">
    <property type="entry name" value="S_TKc"/>
    <property type="match status" value="1"/>
</dbReference>